<keyword evidence="10" id="KW-0472">Membrane</keyword>
<comment type="similarity">
    <text evidence="3 11">Belongs to the glycosyltransferase 31 family.</text>
</comment>
<dbReference type="PANTHER" id="PTHR11214">
    <property type="entry name" value="BETA-1,3-N-ACETYLGLUCOSAMINYLTRANSFERASE"/>
    <property type="match status" value="1"/>
</dbReference>
<name>A0ABP1FZC7_9CHLO</name>
<keyword evidence="6" id="KW-0812">Transmembrane</keyword>
<organism evidence="13 14">
    <name type="scientific">Coccomyxa viridis</name>
    <dbReference type="NCBI Taxonomy" id="1274662"/>
    <lineage>
        <taxon>Eukaryota</taxon>
        <taxon>Viridiplantae</taxon>
        <taxon>Chlorophyta</taxon>
        <taxon>core chlorophytes</taxon>
        <taxon>Trebouxiophyceae</taxon>
        <taxon>Trebouxiophyceae incertae sedis</taxon>
        <taxon>Coccomyxaceae</taxon>
        <taxon>Coccomyxa</taxon>
    </lineage>
</organism>
<keyword evidence="8" id="KW-1133">Transmembrane helix</keyword>
<keyword evidence="14" id="KW-1185">Reference proteome</keyword>
<evidence type="ECO:0000256" key="5">
    <source>
        <dbReference type="ARBA" id="ARBA00022679"/>
    </source>
</evidence>
<proteinExistence type="inferred from homology"/>
<dbReference type="PANTHER" id="PTHR11214:SF3">
    <property type="entry name" value="BETA-1,3-GALACTOSYLTRANSFERASE 6"/>
    <property type="match status" value="1"/>
</dbReference>
<evidence type="ECO:0000256" key="2">
    <source>
        <dbReference type="ARBA" id="ARBA00004922"/>
    </source>
</evidence>
<protein>
    <recommendedName>
        <fullName evidence="11">Hexosyltransferase</fullName>
        <ecNumber evidence="11">2.4.1.-</ecNumber>
    </recommendedName>
</protein>
<feature type="region of interest" description="Disordered" evidence="12">
    <location>
        <begin position="105"/>
        <end position="133"/>
    </location>
</feature>
<evidence type="ECO:0000313" key="14">
    <source>
        <dbReference type="Proteomes" id="UP001497392"/>
    </source>
</evidence>
<evidence type="ECO:0000256" key="3">
    <source>
        <dbReference type="ARBA" id="ARBA00008661"/>
    </source>
</evidence>
<comment type="subcellular location">
    <subcellularLocation>
        <location evidence="1 11">Golgi apparatus membrane</location>
        <topology evidence="1 11">Single-pass type II membrane protein</topology>
    </subcellularLocation>
</comment>
<evidence type="ECO:0000256" key="9">
    <source>
        <dbReference type="ARBA" id="ARBA00023034"/>
    </source>
</evidence>
<dbReference type="InterPro" id="IPR002659">
    <property type="entry name" value="Glyco_trans_31"/>
</dbReference>
<keyword evidence="4 11" id="KW-0328">Glycosyltransferase</keyword>
<evidence type="ECO:0000256" key="12">
    <source>
        <dbReference type="SAM" id="MobiDB-lite"/>
    </source>
</evidence>
<keyword evidence="5" id="KW-0808">Transferase</keyword>
<keyword evidence="7" id="KW-0735">Signal-anchor</keyword>
<dbReference type="EMBL" id="CAXHTA020000009">
    <property type="protein sequence ID" value="CAL5223860.1"/>
    <property type="molecule type" value="Genomic_DNA"/>
</dbReference>
<evidence type="ECO:0000313" key="13">
    <source>
        <dbReference type="EMBL" id="CAL5223860.1"/>
    </source>
</evidence>
<reference evidence="13 14" key="1">
    <citation type="submission" date="2024-06" db="EMBL/GenBank/DDBJ databases">
        <authorList>
            <person name="Kraege A."/>
            <person name="Thomma B."/>
        </authorList>
    </citation>
    <scope>NUCLEOTIDE SEQUENCE [LARGE SCALE GENOMIC DNA]</scope>
</reference>
<gene>
    <name evidence="13" type="primary">g6447</name>
    <name evidence="13" type="ORF">VP750_LOCUS5519</name>
</gene>
<comment type="pathway">
    <text evidence="2">Protein modification; protein glycosylation.</text>
</comment>
<accession>A0ABP1FZC7</accession>
<evidence type="ECO:0000256" key="11">
    <source>
        <dbReference type="RuleBase" id="RU363063"/>
    </source>
</evidence>
<sequence>MPMLPAQSVKFASLAGAVLLSIALIIHLHLLGSRSLPSTSSSAPARPALPLTSPLVDIARRPARIEFSVAGLFLNLEDALTLDLTLQDKEYIPISLLEQGRPAGTFGASQEASKSQKARQPSGNGVLSSMLHRRNHITRTKDSVIEQGVGSSVKILIAVTSECCSNSSKSATRRAEARKTWARYIWDNHPDADIKFVLAQPPAHERASAVASLSSEASKHRDLLVIRGLETYKNLPNKSLRLMRYALTSPAGYTHVLKTDDDCYIRYPALAATLQQLPDDTIPPKNPHMQAQMRAVYKGCLENPHGFFALRNEDSKWHIPYEDMPDWAVPWQRKYLAGWGYLLSMDVVRYIVNATSHWDRAPDQAPGWYAGLHWEDVLVGLVASEYTAEEPQDNAAFVAAWKGCSSSTAVRHLDVEAPQLFQELYRMELAGEWDAESVKCSDGEYAVEDYWSWKGWRDGLTGVQALGDVGR</sequence>
<evidence type="ECO:0000256" key="6">
    <source>
        <dbReference type="ARBA" id="ARBA00022692"/>
    </source>
</evidence>
<evidence type="ECO:0000256" key="7">
    <source>
        <dbReference type="ARBA" id="ARBA00022968"/>
    </source>
</evidence>
<dbReference type="Gene3D" id="3.90.550.50">
    <property type="match status" value="1"/>
</dbReference>
<comment type="cofactor">
    <cofactor evidence="11">
        <name>Mn(2+)</name>
        <dbReference type="ChEBI" id="CHEBI:29035"/>
    </cofactor>
</comment>
<comment type="caution">
    <text evidence="13">The sequence shown here is derived from an EMBL/GenBank/DDBJ whole genome shotgun (WGS) entry which is preliminary data.</text>
</comment>
<dbReference type="Pfam" id="PF01762">
    <property type="entry name" value="Galactosyl_T"/>
    <property type="match status" value="1"/>
</dbReference>
<evidence type="ECO:0000256" key="8">
    <source>
        <dbReference type="ARBA" id="ARBA00022989"/>
    </source>
</evidence>
<evidence type="ECO:0000256" key="10">
    <source>
        <dbReference type="ARBA" id="ARBA00023136"/>
    </source>
</evidence>
<dbReference type="EC" id="2.4.1.-" evidence="11"/>
<evidence type="ECO:0000256" key="4">
    <source>
        <dbReference type="ARBA" id="ARBA00022676"/>
    </source>
</evidence>
<feature type="compositionally biased region" description="Polar residues" evidence="12">
    <location>
        <begin position="107"/>
        <end position="127"/>
    </location>
</feature>
<evidence type="ECO:0000256" key="1">
    <source>
        <dbReference type="ARBA" id="ARBA00004323"/>
    </source>
</evidence>
<keyword evidence="11" id="KW-0464">Manganese</keyword>
<dbReference type="Proteomes" id="UP001497392">
    <property type="component" value="Unassembled WGS sequence"/>
</dbReference>
<keyword evidence="9 11" id="KW-0333">Golgi apparatus</keyword>